<keyword evidence="1" id="KW-0812">Transmembrane</keyword>
<feature type="transmembrane region" description="Helical" evidence="1">
    <location>
        <begin position="104"/>
        <end position="126"/>
    </location>
</feature>
<sequence length="299" mass="31327">MMGRTHALSGAALFTAGAIPLNLPPDQIVLGAVACAGAAVLPDIDHHGSHIARTFGPITRGFAWTIGKVAGGHRNGTHSALGIGLVAALVFFASAIYTQDEETLYTGLAITGAMLVFGLFFGLLPSKGKGRAAYRKPWHGFLAIMACALAAAGIGTAAYRYGQEAGVVLVGAVLILVLAAAIRPLNIKGIWDDLSPIPITIALLWFEVDLTVLPYAIVVGVVIHILGDMVTRGGCPLGWPWSQTMFGPKWFKTGDKTETRLVFPALVLILAVSTGVHVGPYVIDHADQVRQTVDDGSGT</sequence>
<name>A0A3N1D561_9ACTN</name>
<keyword evidence="1" id="KW-0472">Membrane</keyword>
<dbReference type="Pfam" id="PF04307">
    <property type="entry name" value="YdjM"/>
    <property type="match status" value="2"/>
</dbReference>
<reference evidence="2 3" key="1">
    <citation type="submission" date="2018-11" db="EMBL/GenBank/DDBJ databases">
        <title>Sequencing the genomes of 1000 actinobacteria strains.</title>
        <authorList>
            <person name="Klenk H.-P."/>
        </authorList>
    </citation>
    <scope>NUCLEOTIDE SEQUENCE [LARGE SCALE GENOMIC DNA]</scope>
    <source>
        <strain evidence="2 3">DSM 44254</strain>
    </source>
</reference>
<protein>
    <submittedName>
        <fullName evidence="2">LexA-binding, inner membrane-associated putative hydrolase</fullName>
    </submittedName>
</protein>
<dbReference type="AlphaFoldDB" id="A0A3N1D561"/>
<dbReference type="InterPro" id="IPR007404">
    <property type="entry name" value="YdjM-like"/>
</dbReference>
<organism evidence="2 3">
    <name type="scientific">Actinocorallia herbida</name>
    <dbReference type="NCBI Taxonomy" id="58109"/>
    <lineage>
        <taxon>Bacteria</taxon>
        <taxon>Bacillati</taxon>
        <taxon>Actinomycetota</taxon>
        <taxon>Actinomycetes</taxon>
        <taxon>Streptosporangiales</taxon>
        <taxon>Thermomonosporaceae</taxon>
        <taxon>Actinocorallia</taxon>
    </lineage>
</organism>
<feature type="transmembrane region" description="Helical" evidence="1">
    <location>
        <begin position="261"/>
        <end position="283"/>
    </location>
</feature>
<feature type="transmembrane region" description="Helical" evidence="1">
    <location>
        <begin position="138"/>
        <end position="159"/>
    </location>
</feature>
<proteinExistence type="predicted"/>
<dbReference type="OrthoDB" id="3425909at2"/>
<dbReference type="RefSeq" id="WP_123667892.1">
    <property type="nucleotide sequence ID" value="NZ_RJKE01000001.1"/>
</dbReference>
<comment type="caution">
    <text evidence="2">The sequence shown here is derived from an EMBL/GenBank/DDBJ whole genome shotgun (WGS) entry which is preliminary data.</text>
</comment>
<gene>
    <name evidence="2" type="ORF">EDD29_6357</name>
</gene>
<evidence type="ECO:0000313" key="2">
    <source>
        <dbReference type="EMBL" id="ROO88683.1"/>
    </source>
</evidence>
<accession>A0A3N1D561</accession>
<keyword evidence="1" id="KW-1133">Transmembrane helix</keyword>
<keyword evidence="3" id="KW-1185">Reference proteome</keyword>
<dbReference type="Proteomes" id="UP000272400">
    <property type="component" value="Unassembled WGS sequence"/>
</dbReference>
<feature type="transmembrane region" description="Helical" evidence="1">
    <location>
        <begin position="203"/>
        <end position="226"/>
    </location>
</feature>
<evidence type="ECO:0000313" key="3">
    <source>
        <dbReference type="Proteomes" id="UP000272400"/>
    </source>
</evidence>
<feature type="transmembrane region" description="Helical" evidence="1">
    <location>
        <begin position="165"/>
        <end position="182"/>
    </location>
</feature>
<evidence type="ECO:0000256" key="1">
    <source>
        <dbReference type="SAM" id="Phobius"/>
    </source>
</evidence>
<keyword evidence="2" id="KW-0378">Hydrolase</keyword>
<dbReference type="EMBL" id="RJKE01000001">
    <property type="protein sequence ID" value="ROO88683.1"/>
    <property type="molecule type" value="Genomic_DNA"/>
</dbReference>
<feature type="transmembrane region" description="Helical" evidence="1">
    <location>
        <begin position="80"/>
        <end position="98"/>
    </location>
</feature>
<dbReference type="GO" id="GO:0016787">
    <property type="term" value="F:hydrolase activity"/>
    <property type="evidence" value="ECO:0007669"/>
    <property type="project" value="UniProtKB-KW"/>
</dbReference>